<name>A0A0E9TIW8_ANGAN</name>
<evidence type="ECO:0000313" key="1">
    <source>
        <dbReference type="EMBL" id="JAH53392.1"/>
    </source>
</evidence>
<reference evidence="1" key="2">
    <citation type="journal article" date="2015" name="Fish Shellfish Immunol.">
        <title>Early steps in the European eel (Anguilla anguilla)-Vibrio vulnificus interaction in the gills: Role of the RtxA13 toxin.</title>
        <authorList>
            <person name="Callol A."/>
            <person name="Pajuelo D."/>
            <person name="Ebbesson L."/>
            <person name="Teles M."/>
            <person name="MacKenzie S."/>
            <person name="Amaro C."/>
        </authorList>
    </citation>
    <scope>NUCLEOTIDE SEQUENCE</scope>
</reference>
<accession>A0A0E9TIW8</accession>
<proteinExistence type="predicted"/>
<dbReference type="EMBL" id="GBXM01034937">
    <property type="protein sequence ID" value="JAH73640.1"/>
    <property type="molecule type" value="Transcribed_RNA"/>
</dbReference>
<sequence>MSFMSEAGKSQTCFSRTGICSFTSLIHISLSAATLACTLPVSPLFMVRQITTYLAKLTNVFASSLQHIHRIT</sequence>
<protein>
    <submittedName>
        <fullName evidence="1">Uncharacterized protein</fullName>
    </submittedName>
</protein>
<dbReference type="EMBL" id="GBXM01055185">
    <property type="protein sequence ID" value="JAH53392.1"/>
    <property type="molecule type" value="Transcribed_RNA"/>
</dbReference>
<organism evidence="1">
    <name type="scientific">Anguilla anguilla</name>
    <name type="common">European freshwater eel</name>
    <name type="synonym">Muraena anguilla</name>
    <dbReference type="NCBI Taxonomy" id="7936"/>
    <lineage>
        <taxon>Eukaryota</taxon>
        <taxon>Metazoa</taxon>
        <taxon>Chordata</taxon>
        <taxon>Craniata</taxon>
        <taxon>Vertebrata</taxon>
        <taxon>Euteleostomi</taxon>
        <taxon>Actinopterygii</taxon>
        <taxon>Neopterygii</taxon>
        <taxon>Teleostei</taxon>
        <taxon>Anguilliformes</taxon>
        <taxon>Anguillidae</taxon>
        <taxon>Anguilla</taxon>
    </lineage>
</organism>
<dbReference type="AlphaFoldDB" id="A0A0E9TIW8"/>
<reference evidence="1" key="1">
    <citation type="submission" date="2014-11" db="EMBL/GenBank/DDBJ databases">
        <authorList>
            <person name="Amaro Gonzalez C."/>
        </authorList>
    </citation>
    <scope>NUCLEOTIDE SEQUENCE</scope>
</reference>